<evidence type="ECO:0000313" key="2">
    <source>
        <dbReference type="Proteomes" id="UP000304953"/>
    </source>
</evidence>
<dbReference type="Proteomes" id="UP000304953">
    <property type="component" value="Unassembled WGS sequence"/>
</dbReference>
<sequence length="370" mass="44026">MEGKITLSDVCDELYRHQQKKTGKLLSKQTKQQRTNFLSKNIKYLNEIFKAMQITEYVKYIKPNFRIDENGYEFSNKSLVFLVDLLDKYTDDNVLELRRGHLDKVSDRCVVWIVEGLYRMFVYNDVPEDILNQIGIVMSNFTNYPVRLRYGKMFQMTYDLEQLASRPFDPKWLTNLGADDNCLWLDAMQEDLRLFIAKWEYIYDSMGECRQCEVNDWAEEGYTKMTANQTKRAEIEFALAEELNKALEEDEKLKKLYDEMNKEIVYKKTGYYADKQDSYEYMKKRIRVRIEEVEQAVFKKYCDGIEVPPDDIVDDAVFDNMKTSQNVLEEAIDDYQQWIAPRPKVDLPDINIEEIIAQFQMEQALKKKER</sequence>
<proteinExistence type="predicted"/>
<name>A0AC61RZY7_9FIRM</name>
<keyword evidence="2" id="KW-1185">Reference proteome</keyword>
<comment type="caution">
    <text evidence="1">The sequence shown here is derived from an EMBL/GenBank/DDBJ whole genome shotgun (WGS) entry which is preliminary data.</text>
</comment>
<evidence type="ECO:0000313" key="1">
    <source>
        <dbReference type="EMBL" id="TGY97387.1"/>
    </source>
</evidence>
<reference evidence="1" key="1">
    <citation type="submission" date="2019-04" db="EMBL/GenBank/DDBJ databases">
        <title>Microbes associate with the intestines of laboratory mice.</title>
        <authorList>
            <person name="Navarre W."/>
            <person name="Wong E."/>
            <person name="Huang K."/>
            <person name="Tropini C."/>
            <person name="Ng K."/>
            <person name="Yu B."/>
        </authorList>
    </citation>
    <scope>NUCLEOTIDE SEQUENCE</scope>
    <source>
        <strain evidence="1">NM01_1-7b</strain>
    </source>
</reference>
<gene>
    <name evidence="1" type="ORF">E5329_05650</name>
</gene>
<accession>A0AC61RZY7</accession>
<dbReference type="EMBL" id="SRYA01000008">
    <property type="protein sequence ID" value="TGY97387.1"/>
    <property type="molecule type" value="Genomic_DNA"/>
</dbReference>
<organism evidence="1 2">
    <name type="scientific">Petralouisia muris</name>
    <dbReference type="NCBI Taxonomy" id="3032872"/>
    <lineage>
        <taxon>Bacteria</taxon>
        <taxon>Bacillati</taxon>
        <taxon>Bacillota</taxon>
        <taxon>Clostridia</taxon>
        <taxon>Lachnospirales</taxon>
        <taxon>Lachnospiraceae</taxon>
        <taxon>Petralouisia</taxon>
    </lineage>
</organism>
<protein>
    <submittedName>
        <fullName evidence="1">Uncharacterized protein</fullName>
    </submittedName>
</protein>